<protein>
    <submittedName>
        <fullName evidence="1">Uncharacterized protein</fullName>
    </submittedName>
</protein>
<dbReference type="KEGG" id="cohn:KCTCHS21_44710"/>
<gene>
    <name evidence="1" type="ORF">KCTCHS21_44710</name>
</gene>
<keyword evidence="2" id="KW-1185">Reference proteome</keyword>
<dbReference type="Proteomes" id="UP000289856">
    <property type="component" value="Chromosome"/>
</dbReference>
<evidence type="ECO:0000313" key="1">
    <source>
        <dbReference type="EMBL" id="BBI35072.1"/>
    </source>
</evidence>
<dbReference type="AlphaFoldDB" id="A0A3T1DAE2"/>
<name>A0A3T1DAE2_9BACL</name>
<accession>A0A3T1DAE2</accession>
<evidence type="ECO:0000313" key="2">
    <source>
        <dbReference type="Proteomes" id="UP000289856"/>
    </source>
</evidence>
<sequence>MNSNCVYLTLDRAACSSPNPTANLVGYTNGNHVRNRSTGVPVFFGDSESVYEFGMNL</sequence>
<proteinExistence type="predicted"/>
<dbReference type="EMBL" id="AP019400">
    <property type="protein sequence ID" value="BBI35072.1"/>
    <property type="molecule type" value="Genomic_DNA"/>
</dbReference>
<reference evidence="1 2" key="1">
    <citation type="submission" date="2019-01" db="EMBL/GenBank/DDBJ databases">
        <title>Complete genome sequence of Cohnella hallensis HS21 isolated from Korean fir (Abies koreana) rhizospheric soil.</title>
        <authorList>
            <person name="Jiang L."/>
            <person name="Kang S.W."/>
            <person name="Kim S."/>
            <person name="Jung J."/>
            <person name="Kim C.Y."/>
            <person name="Kim D.H."/>
            <person name="Kim S.W."/>
            <person name="Lee J."/>
        </authorList>
    </citation>
    <scope>NUCLEOTIDE SEQUENCE [LARGE SCALE GENOMIC DNA]</scope>
    <source>
        <strain evidence="1 2">HS21</strain>
    </source>
</reference>
<organism evidence="1 2">
    <name type="scientific">Cohnella abietis</name>
    <dbReference type="NCBI Taxonomy" id="2507935"/>
    <lineage>
        <taxon>Bacteria</taxon>
        <taxon>Bacillati</taxon>
        <taxon>Bacillota</taxon>
        <taxon>Bacilli</taxon>
        <taxon>Bacillales</taxon>
        <taxon>Paenibacillaceae</taxon>
        <taxon>Cohnella</taxon>
    </lineage>
</organism>